<dbReference type="Proteomes" id="UP000177230">
    <property type="component" value="Unassembled WGS sequence"/>
</dbReference>
<dbReference type="SUPFAM" id="SSF56935">
    <property type="entry name" value="Porins"/>
    <property type="match status" value="1"/>
</dbReference>
<accession>A0A1F5R362</accession>
<evidence type="ECO:0000313" key="1">
    <source>
        <dbReference type="EMBL" id="OGF08846.1"/>
    </source>
</evidence>
<protein>
    <recommendedName>
        <fullName evidence="3">PorV/PorQ family protein</fullName>
    </recommendedName>
</protein>
<organism evidence="1 2">
    <name type="scientific">Candidatus Edwardsbacteria bacterium GWF2_54_11</name>
    <dbReference type="NCBI Taxonomy" id="1817851"/>
    <lineage>
        <taxon>Bacteria</taxon>
        <taxon>Candidatus Edwardsiibacteriota</taxon>
    </lineage>
</organism>
<sequence length="332" mass="36251">MKRIVLIALFIWGAGSMDSRAENYGGEFLNLPVGAKAMGMGGAFGPVADDASALYWNPAGLGRLKSPEIMLAHTVLFANLASHDYLALVWPMNSKITVGAGWIRLGVDDIPRFSYTVGTPSTGSFGDNENAFYSSAGASFDKITFGKPWKIYPGGSIKFIYNKLDDRQATGLGVDAGVLIDINLAEWFIRRAESRPLMGMLPVAVENSNLGLLSLSAVAQDVGGTSIAWNTVKQHNDVRPAIYKMGLAYRQPVNILRSAVTISWEGSTEDYQKGRLGTELRYRNILAFRAGREQSQTTFGAGVSIWRFDVDYAYNSHDLGNTHRMGGSYKVR</sequence>
<comment type="caution">
    <text evidence="1">The sequence shown here is derived from an EMBL/GenBank/DDBJ whole genome shotgun (WGS) entry which is preliminary data.</text>
</comment>
<evidence type="ECO:0000313" key="2">
    <source>
        <dbReference type="Proteomes" id="UP000177230"/>
    </source>
</evidence>
<name>A0A1F5R362_9BACT</name>
<dbReference type="Gene3D" id="2.40.160.60">
    <property type="entry name" value="Outer membrane protein transport protein (OMPP1/FadL/TodX)"/>
    <property type="match status" value="1"/>
</dbReference>
<dbReference type="AlphaFoldDB" id="A0A1F5R362"/>
<gene>
    <name evidence="1" type="ORF">A2024_01060</name>
</gene>
<evidence type="ECO:0008006" key="3">
    <source>
        <dbReference type="Google" id="ProtNLM"/>
    </source>
</evidence>
<dbReference type="EMBL" id="MFFM01000046">
    <property type="protein sequence ID" value="OGF08846.1"/>
    <property type="molecule type" value="Genomic_DNA"/>
</dbReference>
<proteinExistence type="predicted"/>
<reference evidence="1 2" key="1">
    <citation type="journal article" date="2016" name="Nat. Commun.">
        <title>Thousands of microbial genomes shed light on interconnected biogeochemical processes in an aquifer system.</title>
        <authorList>
            <person name="Anantharaman K."/>
            <person name="Brown C.T."/>
            <person name="Hug L.A."/>
            <person name="Sharon I."/>
            <person name="Castelle C.J."/>
            <person name="Probst A.J."/>
            <person name="Thomas B.C."/>
            <person name="Singh A."/>
            <person name="Wilkins M.J."/>
            <person name="Karaoz U."/>
            <person name="Brodie E.L."/>
            <person name="Williams K.H."/>
            <person name="Hubbard S.S."/>
            <person name="Banfield J.F."/>
        </authorList>
    </citation>
    <scope>NUCLEOTIDE SEQUENCE [LARGE SCALE GENOMIC DNA]</scope>
</reference>